<dbReference type="Gene3D" id="3.40.50.40">
    <property type="match status" value="1"/>
</dbReference>
<dbReference type="SMART" id="SM00870">
    <property type="entry name" value="Asparaginase"/>
    <property type="match status" value="1"/>
</dbReference>
<dbReference type="Pfam" id="PF00710">
    <property type="entry name" value="Asparaginase"/>
    <property type="match status" value="1"/>
</dbReference>
<protein>
    <submittedName>
        <fullName evidence="8">L-asparaginase</fullName>
    </submittedName>
</protein>
<feature type="binding site" evidence="4">
    <location>
        <position position="67"/>
    </location>
    <ligand>
        <name>substrate</name>
    </ligand>
</feature>
<evidence type="ECO:0000256" key="1">
    <source>
        <dbReference type="ARBA" id="ARBA00010518"/>
    </source>
</evidence>
<dbReference type="Proteomes" id="UP001143349">
    <property type="component" value="Unassembled WGS sequence"/>
</dbReference>
<dbReference type="PANTHER" id="PTHR11707:SF28">
    <property type="entry name" value="60 KDA LYSOPHOSPHOLIPASE"/>
    <property type="match status" value="1"/>
</dbReference>
<sequence>MQGHRAYVVTGTGQNPLLVVLTTGGTIASSLDSDGAARPNLGAAELLSLLPPMAVDLRAQEVLAKDSASLTLADMQRISDAVGAALADPQITGVIALHGTDAMEETALLVQLQHGPQKPVIFTGAQFASDHPRSDGARNFTDAVRAALQPQADPGVALAFGGQVMPVWGLYKFSTDAPDAFRRVADEGATISHPLPAPVSDLRVDIIAAHPGSDGLLLEASLAAGARGIVIAALGSGNATPELVAAIARARNEGAVVVVSSRVPEGLLSPIYGGGGGGHDMRRAGAIHARVLRPGQARILLAAMLANGCCETEIANAFEGTPDTVPQSRPA</sequence>
<keyword evidence="2" id="KW-0378">Hydrolase</keyword>
<dbReference type="InterPro" id="IPR006034">
    <property type="entry name" value="Asparaginase/glutaminase-like"/>
</dbReference>
<dbReference type="InterPro" id="IPR020827">
    <property type="entry name" value="Asparaginase/glutaminase_AS1"/>
</dbReference>
<feature type="domain" description="Asparaginase/glutaminase C-terminal" evidence="7">
    <location>
        <begin position="203"/>
        <end position="318"/>
    </location>
</feature>
<dbReference type="EMBL" id="BSFH01000029">
    <property type="protein sequence ID" value="GLK64625.1"/>
    <property type="molecule type" value="Genomic_DNA"/>
</dbReference>
<dbReference type="Pfam" id="PF17763">
    <property type="entry name" value="Asparaginase_C"/>
    <property type="match status" value="1"/>
</dbReference>
<evidence type="ECO:0000256" key="3">
    <source>
        <dbReference type="PIRSR" id="PIRSR001220-1"/>
    </source>
</evidence>
<evidence type="ECO:0000313" key="9">
    <source>
        <dbReference type="Proteomes" id="UP001143349"/>
    </source>
</evidence>
<dbReference type="PANTHER" id="PTHR11707">
    <property type="entry name" value="L-ASPARAGINASE"/>
    <property type="match status" value="1"/>
</dbReference>
<evidence type="ECO:0000256" key="4">
    <source>
        <dbReference type="PIRSR" id="PIRSR001220-2"/>
    </source>
</evidence>
<reference evidence="8" key="1">
    <citation type="journal article" date="2014" name="Int. J. Syst. Evol. Microbiol.">
        <title>Complete genome sequence of Corynebacterium casei LMG S-19264T (=DSM 44701T), isolated from a smear-ripened cheese.</title>
        <authorList>
            <consortium name="US DOE Joint Genome Institute (JGI-PGF)"/>
            <person name="Walter F."/>
            <person name="Albersmeier A."/>
            <person name="Kalinowski J."/>
            <person name="Ruckert C."/>
        </authorList>
    </citation>
    <scope>NUCLEOTIDE SEQUENCE</scope>
    <source>
        <strain evidence="8">VKM B-2222</strain>
    </source>
</reference>
<dbReference type="CDD" id="cd08964">
    <property type="entry name" value="L-asparaginase_II"/>
    <property type="match status" value="1"/>
</dbReference>
<dbReference type="GO" id="GO:0004067">
    <property type="term" value="F:asparaginase activity"/>
    <property type="evidence" value="ECO:0007669"/>
    <property type="project" value="UniProtKB-UniRule"/>
</dbReference>
<evidence type="ECO:0000259" key="6">
    <source>
        <dbReference type="Pfam" id="PF00710"/>
    </source>
</evidence>
<dbReference type="PIRSF" id="PIRSF001220">
    <property type="entry name" value="L-ASNase_gatD"/>
    <property type="match status" value="1"/>
</dbReference>
<feature type="active site" evidence="5">
    <location>
        <position position="26"/>
    </location>
</feature>
<comment type="similarity">
    <text evidence="1">Belongs to the asparaginase 1 family.</text>
</comment>
<proteinExistence type="inferred from homology"/>
<dbReference type="InterPro" id="IPR037152">
    <property type="entry name" value="L-asparaginase_N_sf"/>
</dbReference>
<evidence type="ECO:0000256" key="5">
    <source>
        <dbReference type="PROSITE-ProRule" id="PRU10099"/>
    </source>
</evidence>
<feature type="binding site" evidence="4">
    <location>
        <begin position="100"/>
        <end position="101"/>
    </location>
    <ligand>
        <name>substrate</name>
    </ligand>
</feature>
<comment type="caution">
    <text evidence="8">The sequence shown here is derived from an EMBL/GenBank/DDBJ whole genome shotgun (WGS) entry which is preliminary data.</text>
</comment>
<organism evidence="8 9">
    <name type="scientific">Paracoccus kondratievae</name>
    <dbReference type="NCBI Taxonomy" id="135740"/>
    <lineage>
        <taxon>Bacteria</taxon>
        <taxon>Pseudomonadati</taxon>
        <taxon>Pseudomonadota</taxon>
        <taxon>Alphaproteobacteria</taxon>
        <taxon>Rhodobacterales</taxon>
        <taxon>Paracoccaceae</taxon>
        <taxon>Paracoccus</taxon>
    </lineage>
</organism>
<dbReference type="PRINTS" id="PR00139">
    <property type="entry name" value="ASNGLNASE"/>
</dbReference>
<accession>A0AAD3P0B4</accession>
<dbReference type="InterPro" id="IPR040919">
    <property type="entry name" value="Asparaginase_C"/>
</dbReference>
<name>A0AAD3P0B4_9RHOB</name>
<dbReference type="RefSeq" id="WP_271179784.1">
    <property type="nucleotide sequence ID" value="NZ_BSFH01000029.1"/>
</dbReference>
<dbReference type="InterPro" id="IPR027473">
    <property type="entry name" value="L-asparaginase_C"/>
</dbReference>
<dbReference type="SFLD" id="SFLDS00057">
    <property type="entry name" value="Glutaminase/Asparaginase"/>
    <property type="match status" value="1"/>
</dbReference>
<feature type="domain" description="L-asparaginase N-terminal" evidence="6">
    <location>
        <begin position="18"/>
        <end position="184"/>
    </location>
</feature>
<evidence type="ECO:0000256" key="2">
    <source>
        <dbReference type="ARBA" id="ARBA00022801"/>
    </source>
</evidence>
<dbReference type="GO" id="GO:0006528">
    <property type="term" value="P:asparagine metabolic process"/>
    <property type="evidence" value="ECO:0007669"/>
    <property type="project" value="InterPro"/>
</dbReference>
<dbReference type="InterPro" id="IPR027474">
    <property type="entry name" value="L-asparaginase_N"/>
</dbReference>
<evidence type="ECO:0000313" key="8">
    <source>
        <dbReference type="EMBL" id="GLK64625.1"/>
    </source>
</evidence>
<dbReference type="InterPro" id="IPR036152">
    <property type="entry name" value="Asp/glu_Ase-like_sf"/>
</dbReference>
<feature type="active site" description="O-isoaspartyl threonine intermediate" evidence="3">
    <location>
        <position position="26"/>
    </location>
</feature>
<dbReference type="PROSITE" id="PS00144">
    <property type="entry name" value="ASN_GLN_ASE_1"/>
    <property type="match status" value="1"/>
</dbReference>
<dbReference type="AlphaFoldDB" id="A0AAD3P0B4"/>
<dbReference type="InterPro" id="IPR004550">
    <property type="entry name" value="AsnASE_II"/>
</dbReference>
<gene>
    <name evidence="8" type="primary">ansA</name>
    <name evidence="8" type="ORF">GCM10017635_20960</name>
</gene>
<evidence type="ECO:0000259" key="7">
    <source>
        <dbReference type="Pfam" id="PF17763"/>
    </source>
</evidence>
<dbReference type="PIRSF" id="PIRSF500176">
    <property type="entry name" value="L_ASNase"/>
    <property type="match status" value="1"/>
</dbReference>
<dbReference type="SUPFAM" id="SSF53774">
    <property type="entry name" value="Glutaminase/Asparaginase"/>
    <property type="match status" value="1"/>
</dbReference>
<dbReference type="PROSITE" id="PS51732">
    <property type="entry name" value="ASN_GLN_ASE_3"/>
    <property type="match status" value="1"/>
</dbReference>
<dbReference type="Gene3D" id="3.40.50.1170">
    <property type="entry name" value="L-asparaginase, N-terminal domain"/>
    <property type="match status" value="1"/>
</dbReference>
<keyword evidence="9" id="KW-1185">Reference proteome</keyword>
<reference evidence="8" key="2">
    <citation type="submission" date="2023-01" db="EMBL/GenBank/DDBJ databases">
        <authorList>
            <person name="Sun Q."/>
            <person name="Evtushenko L."/>
        </authorList>
    </citation>
    <scope>NUCLEOTIDE SEQUENCE</scope>
    <source>
        <strain evidence="8">VKM B-2222</strain>
    </source>
</reference>